<organism evidence="1 2">
    <name type="scientific">Klebsiella phage vB_Kpn_K80PH1317a</name>
    <dbReference type="NCBI Taxonomy" id="3071608"/>
    <lineage>
        <taxon>Viruses</taxon>
        <taxon>Duplodnaviria</taxon>
        <taxon>Heunggongvirae</taxon>
        <taxon>Uroviricota</taxon>
        <taxon>Caudoviricetes</taxon>
        <taxon>Autographivirales</taxon>
        <taxon>Autotranscriptaviridae</taxon>
        <taxon>Studiervirinae</taxon>
        <taxon>Przondovirus</taxon>
        <taxon>Przondovirus K80PH1317a</taxon>
    </lineage>
</organism>
<gene>
    <name evidence="1" type="ORF">K80PH1317A_LOCUS32</name>
</gene>
<sequence>MIITHNILRSYTMRKPEEIRADIEKLTKELDAVKIHESRQVVAVNILYNLGWTHDPHRGWQKPALKRSDYKAPLKAGDFATWEDGTIGGTVYIRSVGDKYAQVSQVRAITGLGADVANGSFAVEKSKLTVRPREYFIGRR</sequence>
<evidence type="ECO:0000313" key="2">
    <source>
        <dbReference type="Proteomes" id="UP001296290"/>
    </source>
</evidence>
<reference evidence="1 2" key="1">
    <citation type="submission" date="2023-10" db="EMBL/GenBank/DDBJ databases">
        <authorList>
            <person name="Robby Concha-Eloko"/>
            <person name="Pilar Barberan- Martinez"/>
            <person name="Rafael Sanjuan"/>
            <person name="Pilar Domingo-Calap"/>
        </authorList>
    </citation>
    <scope>NUCLEOTIDE SEQUENCE [LARGE SCALE GENOMIC DNA]</scope>
</reference>
<name>A0AAD2JTT3_9CAUD</name>
<dbReference type="Proteomes" id="UP001296290">
    <property type="component" value="Chromosome"/>
</dbReference>
<accession>A0AAD2JTT3</accession>
<dbReference type="EMBL" id="OY757090">
    <property type="protein sequence ID" value="CAK1257563.1"/>
    <property type="molecule type" value="Genomic_DNA"/>
</dbReference>
<evidence type="ECO:0000313" key="1">
    <source>
        <dbReference type="EMBL" id="CAK1257563.1"/>
    </source>
</evidence>
<proteinExistence type="predicted"/>
<keyword evidence="2" id="KW-1185">Reference proteome</keyword>
<protein>
    <submittedName>
        <fullName evidence="1">Uncharacterized protein</fullName>
    </submittedName>
</protein>